<dbReference type="Pfam" id="PF26200">
    <property type="entry name" value="Rcat_RNF216"/>
    <property type="match status" value="1"/>
</dbReference>
<organism evidence="12 13">
    <name type="scientific">Golovinomyces cichoracearum</name>
    <dbReference type="NCBI Taxonomy" id="62708"/>
    <lineage>
        <taxon>Eukaryota</taxon>
        <taxon>Fungi</taxon>
        <taxon>Dikarya</taxon>
        <taxon>Ascomycota</taxon>
        <taxon>Pezizomycotina</taxon>
        <taxon>Leotiomycetes</taxon>
        <taxon>Erysiphales</taxon>
        <taxon>Erysiphaceae</taxon>
        <taxon>Golovinomyces</taxon>
    </lineage>
</organism>
<keyword evidence="5" id="KW-0863">Zinc-finger</keyword>
<evidence type="ECO:0000256" key="3">
    <source>
        <dbReference type="ARBA" id="ARBA00022723"/>
    </source>
</evidence>
<comment type="caution">
    <text evidence="12">The sequence shown here is derived from an EMBL/GenBank/DDBJ whole genome shotgun (WGS) entry which is preliminary data.</text>
</comment>
<dbReference type="PANTHER" id="PTHR22770:SF42">
    <property type="entry name" value="FINGER PROTEIN (ZIN), PUTATIVE (AFU_ORTHOLOGUE AFUA_4G03910)-RELATED"/>
    <property type="match status" value="1"/>
</dbReference>
<dbReference type="Proteomes" id="UP000285405">
    <property type="component" value="Unassembled WGS sequence"/>
</dbReference>
<keyword evidence="4" id="KW-0677">Repeat</keyword>
<dbReference type="InterPro" id="IPR047546">
    <property type="entry name" value="Rcat_RBR_RNF216"/>
</dbReference>
<keyword evidence="3" id="KW-0479">Metal-binding</keyword>
<dbReference type="InterPro" id="IPR047544">
    <property type="entry name" value="RING-HC_RBR_RNF216"/>
</dbReference>
<evidence type="ECO:0000256" key="1">
    <source>
        <dbReference type="ARBA" id="ARBA00004906"/>
    </source>
</evidence>
<evidence type="ECO:0000256" key="5">
    <source>
        <dbReference type="ARBA" id="ARBA00022771"/>
    </source>
</evidence>
<sequence length="684" mass="78591">MGILTAAQSIFLSLGLLQTQNHDQNCPRINSPTPEDERQPSASSSSKECPMKIISTTEAPLHEEAQTSVISDEDSDLKNLNDSLKTLAAIFPDVQVEVFREMLSTFDQESRLAVVTDSLLRHESKWVKSRYKTGNKKALPEVKDDKTLPDHVGQFPVYEEFRSTSYKKAVKKILIQEFKNLSRSTINAVLADFNHSYTLARPTLIALSSKSWRFSLATLFKRKKNMNFLDLGYHPLVIWQSNSHETSVPTLRSSGCQELDQEIYESFIIPLQRLAIHKQKERDYLFALHLNYVEAEQNESLHDCECCYTATSFEELTACDGGHFICFQCVRKSLNEAVFGHGWQRSINIERGTLRCVAAISDDCSSVIPVYLIQRALRKDKNGKNLLQKLDERLAEANMLKSQLPLIRCPFCNYAEINEPFNPKSKTSFKLRIVSPVSFNSYLIPLAGVGMIPLFLVYILISIILFFSRFSLNKFLVSQLHSSANRIRRNRLGLKFYCQNKLCKRSSCRYCLKEWSDIHVCHESSMQDLRTQVELAMSLAIKRTCPRCNTSFVKSSGCNKLTCVCGYQMCYICRKNIGIGEGYRHFCEHFRPNGGKSCTECTKCDLYRCEDDEIVLRKAKQEAEQLWMKREESLLSCDENFRKVLEARLKKEDETFLLENRQWSWKIPTKELIIDALVERLISV</sequence>
<dbReference type="GO" id="GO:0008270">
    <property type="term" value="F:zinc ion binding"/>
    <property type="evidence" value="ECO:0007669"/>
    <property type="project" value="UniProtKB-KW"/>
</dbReference>
<keyword evidence="9" id="KW-0812">Transmembrane</keyword>
<keyword evidence="7" id="KW-0862">Zinc</keyword>
<feature type="transmembrane region" description="Helical" evidence="9">
    <location>
        <begin position="442"/>
        <end position="467"/>
    </location>
</feature>
<dbReference type="AlphaFoldDB" id="A0A420HM94"/>
<dbReference type="PANTHER" id="PTHR22770">
    <property type="entry name" value="UBIQUITIN CONJUGATING ENZYME 7 INTERACTING PROTEIN-RELATED"/>
    <property type="match status" value="1"/>
</dbReference>
<dbReference type="PROSITE" id="PS51873">
    <property type="entry name" value="TRIAD"/>
    <property type="match status" value="1"/>
</dbReference>
<dbReference type="InterPro" id="IPR044066">
    <property type="entry name" value="TRIAD_supradom"/>
</dbReference>
<dbReference type="GO" id="GO:0016740">
    <property type="term" value="F:transferase activity"/>
    <property type="evidence" value="ECO:0007669"/>
    <property type="project" value="UniProtKB-KW"/>
</dbReference>
<feature type="compositionally biased region" description="Polar residues" evidence="8">
    <location>
        <begin position="23"/>
        <end position="33"/>
    </location>
</feature>
<keyword evidence="2" id="KW-0808">Transferase</keyword>
<dbReference type="InterPro" id="IPR058758">
    <property type="entry name" value="UBA_RNF216"/>
</dbReference>
<reference evidence="12 13" key="1">
    <citation type="journal article" date="2018" name="BMC Genomics">
        <title>Comparative genome analyses reveal sequence features reflecting distinct modes of host-adaptation between dicot and monocot powdery mildew.</title>
        <authorList>
            <person name="Wu Y."/>
            <person name="Ma X."/>
            <person name="Pan Z."/>
            <person name="Kale S.D."/>
            <person name="Song Y."/>
            <person name="King H."/>
            <person name="Zhang Q."/>
            <person name="Presley C."/>
            <person name="Deng X."/>
            <person name="Wei C.I."/>
            <person name="Xiao S."/>
        </authorList>
    </citation>
    <scope>NUCLEOTIDE SEQUENCE [LARGE SCALE GENOMIC DNA]</scope>
    <source>
        <strain evidence="12">UCSC1</strain>
    </source>
</reference>
<evidence type="ECO:0000256" key="9">
    <source>
        <dbReference type="SAM" id="Phobius"/>
    </source>
</evidence>
<comment type="pathway">
    <text evidence="1">Protein modification; protein ubiquitination.</text>
</comment>
<keyword evidence="10" id="KW-0732">Signal</keyword>
<evidence type="ECO:0000256" key="4">
    <source>
        <dbReference type="ARBA" id="ARBA00022737"/>
    </source>
</evidence>
<gene>
    <name evidence="12" type="ORF">GcC1_182024</name>
</gene>
<feature type="chain" id="PRO_5019050120" evidence="10">
    <location>
        <begin position="20"/>
        <end position="684"/>
    </location>
</feature>
<dbReference type="CDD" id="cd16630">
    <property type="entry name" value="RING-HC_RBR_RNF216"/>
    <property type="match status" value="1"/>
</dbReference>
<evidence type="ECO:0000313" key="12">
    <source>
        <dbReference type="EMBL" id="RKF58550.1"/>
    </source>
</evidence>
<evidence type="ECO:0000256" key="7">
    <source>
        <dbReference type="ARBA" id="ARBA00022833"/>
    </source>
</evidence>
<dbReference type="SUPFAM" id="SSF57850">
    <property type="entry name" value="RING/U-box"/>
    <property type="match status" value="1"/>
</dbReference>
<evidence type="ECO:0000313" key="13">
    <source>
        <dbReference type="Proteomes" id="UP000285405"/>
    </source>
</evidence>
<dbReference type="Pfam" id="PF26191">
    <property type="entry name" value="RING-HC_RBR_RNF216"/>
    <property type="match status" value="1"/>
</dbReference>
<dbReference type="OrthoDB" id="10009520at2759"/>
<evidence type="ECO:0000256" key="8">
    <source>
        <dbReference type="SAM" id="MobiDB-lite"/>
    </source>
</evidence>
<dbReference type="EMBL" id="MCBR01018219">
    <property type="protein sequence ID" value="RKF58550.1"/>
    <property type="molecule type" value="Genomic_DNA"/>
</dbReference>
<keyword evidence="9" id="KW-1133">Transmembrane helix</keyword>
<evidence type="ECO:0000256" key="6">
    <source>
        <dbReference type="ARBA" id="ARBA00022786"/>
    </source>
</evidence>
<evidence type="ECO:0000256" key="10">
    <source>
        <dbReference type="SAM" id="SignalP"/>
    </source>
</evidence>
<protein>
    <submittedName>
        <fullName evidence="12">E3 ubiquitin-protein</fullName>
    </submittedName>
</protein>
<feature type="domain" description="RING-type" evidence="11">
    <location>
        <begin position="300"/>
        <end position="602"/>
    </location>
</feature>
<feature type="region of interest" description="Disordered" evidence="8">
    <location>
        <begin position="23"/>
        <end position="51"/>
    </location>
</feature>
<keyword evidence="9" id="KW-0472">Membrane</keyword>
<evidence type="ECO:0000256" key="2">
    <source>
        <dbReference type="ARBA" id="ARBA00022679"/>
    </source>
</evidence>
<keyword evidence="6" id="KW-0833">Ubl conjugation pathway</keyword>
<dbReference type="Gene3D" id="1.20.120.1750">
    <property type="match status" value="1"/>
</dbReference>
<dbReference type="Pfam" id="PF26112">
    <property type="entry name" value="UBA_RNF216"/>
    <property type="match status" value="1"/>
</dbReference>
<name>A0A420HM94_9PEZI</name>
<dbReference type="InterPro" id="IPR051628">
    <property type="entry name" value="LUBAC_E3_Ligases"/>
</dbReference>
<accession>A0A420HM94</accession>
<dbReference type="CDD" id="cd20353">
    <property type="entry name" value="Rcat_RBR_RNF216"/>
    <property type="match status" value="1"/>
</dbReference>
<proteinExistence type="predicted"/>
<feature type="signal peptide" evidence="10">
    <location>
        <begin position="1"/>
        <end position="19"/>
    </location>
</feature>
<evidence type="ECO:0000259" key="11">
    <source>
        <dbReference type="PROSITE" id="PS51873"/>
    </source>
</evidence>